<dbReference type="AlphaFoldDB" id="A0A379CAY8"/>
<gene>
    <name evidence="2" type="ORF">NCTC12872_01530</name>
</gene>
<dbReference type="Proteomes" id="UP000255417">
    <property type="component" value="Unassembled WGS sequence"/>
</dbReference>
<dbReference type="EMBL" id="UGTA01000001">
    <property type="protein sequence ID" value="SUB59542.1"/>
    <property type="molecule type" value="Genomic_DNA"/>
</dbReference>
<keyword evidence="3" id="KW-1185">Reference proteome</keyword>
<sequence>MKKVLFILGSLLVFSQMLQASPHSCHLIVYSTKSLADVKKAQQKYLYSQFKRVAILKNNRDWFMLSVAKVDKKVEKNIVSRLKALKKIPKDSLCSGIEYPEIDVKNTTHKSNKQHQNIFSKQEQKTAVVKINQAITQYLASKETVNKLYNAINHSSKEILNTQNPAKKKVMQHAQLIKKIKESQKQLTHTYNDMVNIYTNNLDILKTAKGGKKIASFLKDERQDILVIIKKVAKINIQQLCQHQKIDCK</sequence>
<dbReference type="RefSeq" id="WP_115316010.1">
    <property type="nucleotide sequence ID" value="NZ_LWIF01000001.1"/>
</dbReference>
<evidence type="ECO:0000256" key="1">
    <source>
        <dbReference type="SAM" id="SignalP"/>
    </source>
</evidence>
<name>A0A379CAY8_9PAST</name>
<organism evidence="2 3">
    <name type="scientific">Phocoenobacter uteri</name>
    <dbReference type="NCBI Taxonomy" id="146806"/>
    <lineage>
        <taxon>Bacteria</taxon>
        <taxon>Pseudomonadati</taxon>
        <taxon>Pseudomonadota</taxon>
        <taxon>Gammaproteobacteria</taxon>
        <taxon>Pasteurellales</taxon>
        <taxon>Pasteurellaceae</taxon>
        <taxon>Phocoenobacter</taxon>
    </lineage>
</organism>
<feature type="signal peptide" evidence="1">
    <location>
        <begin position="1"/>
        <end position="20"/>
    </location>
</feature>
<protein>
    <submittedName>
        <fullName evidence="2">Uncharacterized protein</fullName>
    </submittedName>
</protein>
<feature type="chain" id="PRO_5016590877" evidence="1">
    <location>
        <begin position="21"/>
        <end position="249"/>
    </location>
</feature>
<evidence type="ECO:0000313" key="2">
    <source>
        <dbReference type="EMBL" id="SUB59542.1"/>
    </source>
</evidence>
<evidence type="ECO:0000313" key="3">
    <source>
        <dbReference type="Proteomes" id="UP000255417"/>
    </source>
</evidence>
<proteinExistence type="predicted"/>
<accession>A0A379CAY8</accession>
<reference evidence="2 3" key="1">
    <citation type="submission" date="2018-06" db="EMBL/GenBank/DDBJ databases">
        <authorList>
            <consortium name="Pathogen Informatics"/>
            <person name="Doyle S."/>
        </authorList>
    </citation>
    <scope>NUCLEOTIDE SEQUENCE [LARGE SCALE GENOMIC DNA]</scope>
    <source>
        <strain evidence="2 3">NCTC12872</strain>
    </source>
</reference>
<dbReference type="OrthoDB" id="1522627at2"/>
<keyword evidence="1" id="KW-0732">Signal</keyword>